<dbReference type="Pfam" id="PF13439">
    <property type="entry name" value="Glyco_transf_4"/>
    <property type="match status" value="1"/>
</dbReference>
<reference evidence="4" key="1">
    <citation type="journal article" date="2019" name="Int. J. Syst. Evol. Microbiol.">
        <title>The Global Catalogue of Microorganisms (GCM) 10K type strain sequencing project: providing services to taxonomists for standard genome sequencing and annotation.</title>
        <authorList>
            <consortium name="The Broad Institute Genomics Platform"/>
            <consortium name="The Broad Institute Genome Sequencing Center for Infectious Disease"/>
            <person name="Wu L."/>
            <person name="Ma J."/>
        </authorList>
    </citation>
    <scope>NUCLEOTIDE SEQUENCE [LARGE SCALE GENOMIC DNA]</scope>
    <source>
        <strain evidence="4">KCTC 42808</strain>
    </source>
</reference>
<feature type="domain" description="Glycosyl transferase family 1" evidence="1">
    <location>
        <begin position="191"/>
        <end position="349"/>
    </location>
</feature>
<name>A0ABW5K1X1_9FLAO</name>
<organism evidence="3 4">
    <name type="scientific">Lacinutrix gracilariae</name>
    <dbReference type="NCBI Taxonomy" id="1747198"/>
    <lineage>
        <taxon>Bacteria</taxon>
        <taxon>Pseudomonadati</taxon>
        <taxon>Bacteroidota</taxon>
        <taxon>Flavobacteriia</taxon>
        <taxon>Flavobacteriales</taxon>
        <taxon>Flavobacteriaceae</taxon>
        <taxon>Lacinutrix</taxon>
    </lineage>
</organism>
<feature type="domain" description="Glycosyltransferase subfamily 4-like N-terminal" evidence="2">
    <location>
        <begin position="13"/>
        <end position="173"/>
    </location>
</feature>
<evidence type="ECO:0000313" key="4">
    <source>
        <dbReference type="Proteomes" id="UP001597467"/>
    </source>
</evidence>
<evidence type="ECO:0000259" key="1">
    <source>
        <dbReference type="Pfam" id="PF00534"/>
    </source>
</evidence>
<gene>
    <name evidence="3" type="ORF">ACFSSB_11210</name>
</gene>
<keyword evidence="3" id="KW-0808">Transferase</keyword>
<keyword evidence="4" id="KW-1185">Reference proteome</keyword>
<proteinExistence type="predicted"/>
<sequence>MKKIKVAHILHSVGGVDVYLRLVTENISTDTVENIILHQNEDKKGYFAKDKSVIKEYKLPIQREINPIKDLKAILATIKILKSEKPDIIHAHSAKGGIIARAASLFYKVNVLHTPHAYSFLSAESNIKKKIFLTIEKIFKYANSYLLATSESELKQGIDKVGYKKERALVFNNSILPIKSFKPLSINKTWPENYICSVGRPSFQKNIEFMVDVILKVKQSQPNIHLVLMGVGYHAPNLEAVTKKIKELDLENNITLLDWTTRDDIFNIIKDSQLYISTSRYEGLPYSVIESLALSKPIVATNCDGNRDLVKHGFNGYLLDTEDASKMSKYILNILNDEKLKLKFSKNSFQFFLDNFDLSKNILKLEEQYKELIKIKEA</sequence>
<dbReference type="SUPFAM" id="SSF53756">
    <property type="entry name" value="UDP-Glycosyltransferase/glycogen phosphorylase"/>
    <property type="match status" value="1"/>
</dbReference>
<dbReference type="EMBL" id="JBHULM010000011">
    <property type="protein sequence ID" value="MFD2542888.1"/>
    <property type="molecule type" value="Genomic_DNA"/>
</dbReference>
<evidence type="ECO:0000259" key="2">
    <source>
        <dbReference type="Pfam" id="PF13439"/>
    </source>
</evidence>
<dbReference type="Pfam" id="PF00534">
    <property type="entry name" value="Glycos_transf_1"/>
    <property type="match status" value="1"/>
</dbReference>
<dbReference type="Gene3D" id="3.40.50.2000">
    <property type="entry name" value="Glycogen Phosphorylase B"/>
    <property type="match status" value="2"/>
</dbReference>
<dbReference type="RefSeq" id="WP_379904223.1">
    <property type="nucleotide sequence ID" value="NZ_JBHULM010000011.1"/>
</dbReference>
<comment type="caution">
    <text evidence="3">The sequence shown here is derived from an EMBL/GenBank/DDBJ whole genome shotgun (WGS) entry which is preliminary data.</text>
</comment>
<dbReference type="PANTHER" id="PTHR12526">
    <property type="entry name" value="GLYCOSYLTRANSFERASE"/>
    <property type="match status" value="1"/>
</dbReference>
<keyword evidence="3" id="KW-0328">Glycosyltransferase</keyword>
<protein>
    <submittedName>
        <fullName evidence="3">Glycosyltransferase</fullName>
        <ecNumber evidence="3">2.4.-.-</ecNumber>
    </submittedName>
</protein>
<dbReference type="GO" id="GO:0016757">
    <property type="term" value="F:glycosyltransferase activity"/>
    <property type="evidence" value="ECO:0007669"/>
    <property type="project" value="UniProtKB-KW"/>
</dbReference>
<accession>A0ABW5K1X1</accession>
<dbReference type="EC" id="2.4.-.-" evidence="3"/>
<dbReference type="InterPro" id="IPR028098">
    <property type="entry name" value="Glyco_trans_4-like_N"/>
</dbReference>
<dbReference type="InterPro" id="IPR001296">
    <property type="entry name" value="Glyco_trans_1"/>
</dbReference>
<dbReference type="Proteomes" id="UP001597467">
    <property type="component" value="Unassembled WGS sequence"/>
</dbReference>
<evidence type="ECO:0000313" key="3">
    <source>
        <dbReference type="EMBL" id="MFD2542888.1"/>
    </source>
</evidence>